<evidence type="ECO:0000313" key="2">
    <source>
        <dbReference type="EMBL" id="HIX65746.1"/>
    </source>
</evidence>
<dbReference type="Proteomes" id="UP000886800">
    <property type="component" value="Unassembled WGS sequence"/>
</dbReference>
<evidence type="ECO:0000313" key="3">
    <source>
        <dbReference type="Proteomes" id="UP000886800"/>
    </source>
</evidence>
<organism evidence="2 3">
    <name type="scientific">Candidatus Anaerotruncus excrementipullorum</name>
    <dbReference type="NCBI Taxonomy" id="2838465"/>
    <lineage>
        <taxon>Bacteria</taxon>
        <taxon>Bacillati</taxon>
        <taxon>Bacillota</taxon>
        <taxon>Clostridia</taxon>
        <taxon>Eubacteriales</taxon>
        <taxon>Oscillospiraceae</taxon>
        <taxon>Anaerotruncus</taxon>
    </lineage>
</organism>
<gene>
    <name evidence="2" type="ORF">H9736_05795</name>
</gene>
<protein>
    <submittedName>
        <fullName evidence="2">DUF2953 domain-containing protein</fullName>
    </submittedName>
</protein>
<accession>A0A9D1WRY4</accession>
<dbReference type="AlphaFoldDB" id="A0A9D1WRY4"/>
<dbReference type="EMBL" id="DXES01000125">
    <property type="protein sequence ID" value="HIX65746.1"/>
    <property type="molecule type" value="Genomic_DNA"/>
</dbReference>
<reference evidence="2" key="1">
    <citation type="journal article" date="2021" name="PeerJ">
        <title>Extensive microbial diversity within the chicken gut microbiome revealed by metagenomics and culture.</title>
        <authorList>
            <person name="Gilroy R."/>
            <person name="Ravi A."/>
            <person name="Getino M."/>
            <person name="Pursley I."/>
            <person name="Horton D.L."/>
            <person name="Alikhan N.F."/>
            <person name="Baker D."/>
            <person name="Gharbi K."/>
            <person name="Hall N."/>
            <person name="Watson M."/>
            <person name="Adriaenssens E.M."/>
            <person name="Foster-Nyarko E."/>
            <person name="Jarju S."/>
            <person name="Secka A."/>
            <person name="Antonio M."/>
            <person name="Oren A."/>
            <person name="Chaudhuri R.R."/>
            <person name="La Ragione R."/>
            <person name="Hildebrand F."/>
            <person name="Pallen M.J."/>
        </authorList>
    </citation>
    <scope>NUCLEOTIDE SEQUENCE</scope>
    <source>
        <strain evidence="2">CHK188-5543</strain>
    </source>
</reference>
<reference evidence="2" key="2">
    <citation type="submission" date="2021-04" db="EMBL/GenBank/DDBJ databases">
        <authorList>
            <person name="Gilroy R."/>
        </authorList>
    </citation>
    <scope>NUCLEOTIDE SEQUENCE</scope>
    <source>
        <strain evidence="2">CHK188-5543</strain>
    </source>
</reference>
<feature type="region of interest" description="Disordered" evidence="1">
    <location>
        <begin position="53"/>
        <end position="79"/>
    </location>
</feature>
<comment type="caution">
    <text evidence="2">The sequence shown here is derived from an EMBL/GenBank/DDBJ whole genome shotgun (WGS) entry which is preliminary data.</text>
</comment>
<evidence type="ECO:0000256" key="1">
    <source>
        <dbReference type="SAM" id="MobiDB-lite"/>
    </source>
</evidence>
<name>A0A9D1WRY4_9FIRM</name>
<proteinExistence type="predicted"/>
<sequence>MPGFAWVLLALGAAVAAALCAPVTLLAAHRTGQPPRLELRWLFLRLDLQKLAQRQAAGPPKKSPKRRAKPRPAAPPPPKTAGELLAQVGLVRQLLGAARPGAALLWRHLRVSRLRLWVRVAEADAALTAIRYGQLNGAVHSLYTLAAGLVRLSPPDIRIRADFLSGSFWMELEARLRLRPVWALAAAGRAAVGLAAWAVRQRQAPPGSPAKSTENQAG</sequence>